<dbReference type="Proteomes" id="UP001165541">
    <property type="component" value="Unassembled WGS sequence"/>
</dbReference>
<evidence type="ECO:0000313" key="3">
    <source>
        <dbReference type="EMBL" id="MCM5678099.1"/>
    </source>
</evidence>
<comment type="function">
    <text evidence="2">Hydrolyzes RNA 2',3'-cyclic phosphodiester to an RNA 2'-phosphomonoester.</text>
</comment>
<feature type="short sequence motif" description="HXTX 2" evidence="2">
    <location>
        <begin position="130"/>
        <end position="133"/>
    </location>
</feature>
<dbReference type="Pfam" id="PF13563">
    <property type="entry name" value="2_5_RNA_ligase2"/>
    <property type="match status" value="1"/>
</dbReference>
<comment type="catalytic activity">
    <reaction evidence="2">
        <text>a 3'-end 2',3'-cyclophospho-ribonucleotide-RNA + H2O = a 3'-end 2'-phospho-ribonucleotide-RNA + H(+)</text>
        <dbReference type="Rhea" id="RHEA:11828"/>
        <dbReference type="Rhea" id="RHEA-COMP:10464"/>
        <dbReference type="Rhea" id="RHEA-COMP:17353"/>
        <dbReference type="ChEBI" id="CHEBI:15377"/>
        <dbReference type="ChEBI" id="CHEBI:15378"/>
        <dbReference type="ChEBI" id="CHEBI:83064"/>
        <dbReference type="ChEBI" id="CHEBI:173113"/>
        <dbReference type="EC" id="3.1.4.58"/>
    </reaction>
</comment>
<dbReference type="NCBIfam" id="TIGR02258">
    <property type="entry name" value="2_5_ligase"/>
    <property type="match status" value="1"/>
</dbReference>
<protein>
    <recommendedName>
        <fullName evidence="2">RNA 2',3'-cyclic phosphodiesterase</fullName>
        <shortName evidence="2">RNA 2',3'-CPDase</shortName>
        <ecNumber evidence="2">3.1.4.58</ecNumber>
    </recommendedName>
</protein>
<evidence type="ECO:0000256" key="2">
    <source>
        <dbReference type="HAMAP-Rule" id="MF_01940"/>
    </source>
</evidence>
<gene>
    <name evidence="3" type="primary">thpR</name>
    <name evidence="3" type="ORF">M8A51_00960</name>
</gene>
<name>A0ABT0YH86_9BURK</name>
<dbReference type="EC" id="3.1.4.58" evidence="2"/>
<comment type="similarity">
    <text evidence="2">Belongs to the 2H phosphoesterase superfamily. ThpR family.</text>
</comment>
<dbReference type="InterPro" id="IPR009097">
    <property type="entry name" value="Cyclic_Pdiesterase"/>
</dbReference>
<feature type="active site" description="Proton acceptor" evidence="2">
    <location>
        <position position="130"/>
    </location>
</feature>
<organism evidence="3 4">
    <name type="scientific">Caldimonas mangrovi</name>
    <dbReference type="NCBI Taxonomy" id="2944811"/>
    <lineage>
        <taxon>Bacteria</taxon>
        <taxon>Pseudomonadati</taxon>
        <taxon>Pseudomonadota</taxon>
        <taxon>Betaproteobacteria</taxon>
        <taxon>Burkholderiales</taxon>
        <taxon>Sphaerotilaceae</taxon>
        <taxon>Caldimonas</taxon>
    </lineage>
</organism>
<dbReference type="Gene3D" id="3.90.1140.10">
    <property type="entry name" value="Cyclic phosphodiesterase"/>
    <property type="match status" value="1"/>
</dbReference>
<dbReference type="RefSeq" id="WP_251776219.1">
    <property type="nucleotide sequence ID" value="NZ_JAMKFE010000001.1"/>
</dbReference>
<evidence type="ECO:0000313" key="4">
    <source>
        <dbReference type="Proteomes" id="UP001165541"/>
    </source>
</evidence>
<feature type="active site" description="Proton donor" evidence="2">
    <location>
        <position position="50"/>
    </location>
</feature>
<dbReference type="PANTHER" id="PTHR35561:SF1">
    <property type="entry name" value="RNA 2',3'-CYCLIC PHOSPHODIESTERASE"/>
    <property type="match status" value="1"/>
</dbReference>
<dbReference type="InterPro" id="IPR004175">
    <property type="entry name" value="RNA_CPDase"/>
</dbReference>
<feature type="short sequence motif" description="HXTX 1" evidence="2">
    <location>
        <begin position="50"/>
        <end position="53"/>
    </location>
</feature>
<keyword evidence="4" id="KW-1185">Reference proteome</keyword>
<reference evidence="3" key="1">
    <citation type="submission" date="2022-05" db="EMBL/GenBank/DDBJ databases">
        <title>Schlegelella sp. nov., isolated from mangrove soil.</title>
        <authorList>
            <person name="Liu Y."/>
            <person name="Ge X."/>
            <person name="Liu W."/>
        </authorList>
    </citation>
    <scope>NUCLEOTIDE SEQUENCE</scope>
    <source>
        <strain evidence="3">S2-27</strain>
    </source>
</reference>
<evidence type="ECO:0000256" key="1">
    <source>
        <dbReference type="ARBA" id="ARBA00022801"/>
    </source>
</evidence>
<comment type="caution">
    <text evidence="3">The sequence shown here is derived from an EMBL/GenBank/DDBJ whole genome shotgun (WGS) entry which is preliminary data.</text>
</comment>
<dbReference type="SUPFAM" id="SSF55144">
    <property type="entry name" value="LigT-like"/>
    <property type="match status" value="1"/>
</dbReference>
<proteinExistence type="inferred from homology"/>
<accession>A0ABT0YH86</accession>
<dbReference type="PANTHER" id="PTHR35561">
    <property type="entry name" value="RNA 2',3'-CYCLIC PHOSPHODIESTERASE"/>
    <property type="match status" value="1"/>
</dbReference>
<sequence length="179" mass="19512">MSGVSPPPASPARLFFALWPDEAVRRELVAIQDAWQWPRSARRVPPGRLHLTLHFLAQVPALQVAALMRQADVPLAPFELTLDAAGLWPGGVAWLRPSTAPAALLDLQRRLGAALQAFGCELDTRAYEPHVTLARDARAAMPPAGVQVRWQVDGYALVESRLEPPGGYTVLRRYGAGQP</sequence>
<keyword evidence="1 2" id="KW-0378">Hydrolase</keyword>
<dbReference type="HAMAP" id="MF_01940">
    <property type="entry name" value="RNA_CPDase"/>
    <property type="match status" value="1"/>
</dbReference>
<dbReference type="EMBL" id="JAMKFE010000001">
    <property type="protein sequence ID" value="MCM5678099.1"/>
    <property type="molecule type" value="Genomic_DNA"/>
</dbReference>